<dbReference type="AlphaFoldDB" id="A0A4Y8MXH5"/>
<proteinExistence type="predicted"/>
<name>A0A4Y8MXH5_9BURK</name>
<comment type="caution">
    <text evidence="3">The sequence shown here is derived from an EMBL/GenBank/DDBJ whole genome shotgun (WGS) entry which is preliminary data.</text>
</comment>
<evidence type="ECO:0000313" key="4">
    <source>
        <dbReference type="Proteomes" id="UP000297385"/>
    </source>
</evidence>
<feature type="signal peptide" evidence="2">
    <location>
        <begin position="1"/>
        <end position="21"/>
    </location>
</feature>
<feature type="compositionally biased region" description="Polar residues" evidence="1">
    <location>
        <begin position="84"/>
        <end position="93"/>
    </location>
</feature>
<evidence type="ECO:0000256" key="1">
    <source>
        <dbReference type="SAM" id="MobiDB-lite"/>
    </source>
</evidence>
<feature type="region of interest" description="Disordered" evidence="1">
    <location>
        <begin position="33"/>
        <end position="112"/>
    </location>
</feature>
<reference evidence="3 4" key="1">
    <citation type="submission" date="2019-03" db="EMBL/GenBank/DDBJ databases">
        <title>Complete Genome Sequence of Paraburkholderia dipogonis ICMP 19430T, a Nitrogen-fixing Symbiont of the South African Invasive Legume Dipogon lignosus in New Zealand.</title>
        <authorList>
            <person name="De Meyer S.E."/>
        </authorList>
    </citation>
    <scope>NUCLEOTIDE SEQUENCE [LARGE SCALE GENOMIC DNA]</scope>
    <source>
        <strain evidence="3 4">ICMP 19430</strain>
    </source>
</reference>
<dbReference type="Proteomes" id="UP000297385">
    <property type="component" value="Unassembled WGS sequence"/>
</dbReference>
<protein>
    <submittedName>
        <fullName evidence="3">Uncharacterized protein</fullName>
    </submittedName>
</protein>
<dbReference type="GeneID" id="97304786"/>
<evidence type="ECO:0000256" key="2">
    <source>
        <dbReference type="SAM" id="SignalP"/>
    </source>
</evidence>
<evidence type="ECO:0000313" key="3">
    <source>
        <dbReference type="EMBL" id="TFE42091.1"/>
    </source>
</evidence>
<feature type="chain" id="PRO_5021237009" evidence="2">
    <location>
        <begin position="22"/>
        <end position="112"/>
    </location>
</feature>
<feature type="compositionally biased region" description="Low complexity" evidence="1">
    <location>
        <begin position="59"/>
        <end position="69"/>
    </location>
</feature>
<dbReference type="RefSeq" id="WP_134465358.1">
    <property type="nucleotide sequence ID" value="NZ_JBHMFL010000155.1"/>
</dbReference>
<accession>A0A4Y8MXH5</accession>
<sequence length="112" mass="10544">MKIARGSIVASALMIGAVAIANGQSLTQRGTTGAAAVNGAPSGMTNNAGATAGTGPGTAAGMSPMAPGAGTVGGVRAGPALNTMRANGTSLNANPDPRVPNFAGKGMAAPRN</sequence>
<keyword evidence="2" id="KW-0732">Signal</keyword>
<dbReference type="EMBL" id="SNVI01000002">
    <property type="protein sequence ID" value="TFE42091.1"/>
    <property type="molecule type" value="Genomic_DNA"/>
</dbReference>
<gene>
    <name evidence="3" type="ORF">E2553_36415</name>
</gene>
<feature type="compositionally biased region" description="Low complexity" evidence="1">
    <location>
        <begin position="42"/>
        <end position="51"/>
    </location>
</feature>
<organism evidence="3 4">
    <name type="scientific">Paraburkholderia dipogonis</name>
    <dbReference type="NCBI Taxonomy" id="1211383"/>
    <lineage>
        <taxon>Bacteria</taxon>
        <taxon>Pseudomonadati</taxon>
        <taxon>Pseudomonadota</taxon>
        <taxon>Betaproteobacteria</taxon>
        <taxon>Burkholderiales</taxon>
        <taxon>Burkholderiaceae</taxon>
        <taxon>Paraburkholderia</taxon>
    </lineage>
</organism>